<dbReference type="InterPro" id="IPR001245">
    <property type="entry name" value="Ser-Thr/Tyr_kinase_cat_dom"/>
</dbReference>
<keyword evidence="1" id="KW-0808">Transferase</keyword>
<dbReference type="Gene3D" id="1.10.510.10">
    <property type="entry name" value="Transferase(Phosphotransferase) domain 1"/>
    <property type="match status" value="1"/>
</dbReference>
<evidence type="ECO:0000256" key="1">
    <source>
        <dbReference type="ARBA" id="ARBA00022679"/>
    </source>
</evidence>
<dbReference type="GO" id="GO:0004674">
    <property type="term" value="F:protein serine/threonine kinase activity"/>
    <property type="evidence" value="ECO:0007669"/>
    <property type="project" value="TreeGrafter"/>
</dbReference>
<accession>A0A284RCU5</accession>
<protein>
    <recommendedName>
        <fullName evidence="6">Protein kinase domain-containing protein</fullName>
    </recommendedName>
</protein>
<evidence type="ECO:0000256" key="3">
    <source>
        <dbReference type="ARBA" id="ARBA00022777"/>
    </source>
</evidence>
<evidence type="ECO:0000256" key="5">
    <source>
        <dbReference type="SAM" id="MobiDB-lite"/>
    </source>
</evidence>
<dbReference type="PROSITE" id="PS50011">
    <property type="entry name" value="PROTEIN_KINASE_DOM"/>
    <property type="match status" value="1"/>
</dbReference>
<keyword evidence="2" id="KW-0547">Nucleotide-binding</keyword>
<dbReference type="AlphaFoldDB" id="A0A284RCU5"/>
<dbReference type="Proteomes" id="UP000219338">
    <property type="component" value="Unassembled WGS sequence"/>
</dbReference>
<feature type="domain" description="Protein kinase" evidence="6">
    <location>
        <begin position="377"/>
        <end position="637"/>
    </location>
</feature>
<proteinExistence type="predicted"/>
<dbReference type="InterPro" id="IPR008271">
    <property type="entry name" value="Ser/Thr_kinase_AS"/>
</dbReference>
<dbReference type="SMART" id="SM00220">
    <property type="entry name" value="S_TKc"/>
    <property type="match status" value="1"/>
</dbReference>
<gene>
    <name evidence="7" type="ORF">ARMOST_09912</name>
</gene>
<name>A0A284RCU5_ARMOS</name>
<dbReference type="SUPFAM" id="SSF56112">
    <property type="entry name" value="Protein kinase-like (PK-like)"/>
    <property type="match status" value="1"/>
</dbReference>
<keyword evidence="3" id="KW-0418">Kinase</keyword>
<dbReference type="PANTHER" id="PTHR44329:SF288">
    <property type="entry name" value="MITOGEN-ACTIVATED PROTEIN KINASE KINASE KINASE 20"/>
    <property type="match status" value="1"/>
</dbReference>
<dbReference type="InterPro" id="IPR011009">
    <property type="entry name" value="Kinase-like_dom_sf"/>
</dbReference>
<dbReference type="EMBL" id="FUEG01000007">
    <property type="protein sequence ID" value="SJL06570.1"/>
    <property type="molecule type" value="Genomic_DNA"/>
</dbReference>
<dbReference type="STRING" id="47428.A0A284RCU5"/>
<keyword evidence="8" id="KW-1185">Reference proteome</keyword>
<reference evidence="8" key="1">
    <citation type="journal article" date="2017" name="Nat. Ecol. Evol.">
        <title>Genome expansion and lineage-specific genetic innovations in the forest pathogenic fungi Armillaria.</title>
        <authorList>
            <person name="Sipos G."/>
            <person name="Prasanna A.N."/>
            <person name="Walter M.C."/>
            <person name="O'Connor E."/>
            <person name="Balint B."/>
            <person name="Krizsan K."/>
            <person name="Kiss B."/>
            <person name="Hess J."/>
            <person name="Varga T."/>
            <person name="Slot J."/>
            <person name="Riley R."/>
            <person name="Boka B."/>
            <person name="Rigling D."/>
            <person name="Barry K."/>
            <person name="Lee J."/>
            <person name="Mihaltcheva S."/>
            <person name="LaButti K."/>
            <person name="Lipzen A."/>
            <person name="Waldron R."/>
            <person name="Moloney N.M."/>
            <person name="Sperisen C."/>
            <person name="Kredics L."/>
            <person name="Vagvoelgyi C."/>
            <person name="Patrignani A."/>
            <person name="Fitzpatrick D."/>
            <person name="Nagy I."/>
            <person name="Doyle S."/>
            <person name="Anderson J.B."/>
            <person name="Grigoriev I.V."/>
            <person name="Gueldener U."/>
            <person name="Muensterkoetter M."/>
            <person name="Nagy L.G."/>
        </authorList>
    </citation>
    <scope>NUCLEOTIDE SEQUENCE [LARGE SCALE GENOMIC DNA]</scope>
    <source>
        <strain evidence="8">C18/9</strain>
    </source>
</reference>
<organism evidence="7 8">
    <name type="scientific">Armillaria ostoyae</name>
    <name type="common">Armillaria root rot fungus</name>
    <dbReference type="NCBI Taxonomy" id="47428"/>
    <lineage>
        <taxon>Eukaryota</taxon>
        <taxon>Fungi</taxon>
        <taxon>Dikarya</taxon>
        <taxon>Basidiomycota</taxon>
        <taxon>Agaricomycotina</taxon>
        <taxon>Agaricomycetes</taxon>
        <taxon>Agaricomycetidae</taxon>
        <taxon>Agaricales</taxon>
        <taxon>Marasmiineae</taxon>
        <taxon>Physalacriaceae</taxon>
        <taxon>Armillaria</taxon>
    </lineage>
</organism>
<dbReference type="PRINTS" id="PR00109">
    <property type="entry name" value="TYRKINASE"/>
</dbReference>
<evidence type="ECO:0000256" key="2">
    <source>
        <dbReference type="ARBA" id="ARBA00022741"/>
    </source>
</evidence>
<evidence type="ECO:0000313" key="8">
    <source>
        <dbReference type="Proteomes" id="UP000219338"/>
    </source>
</evidence>
<keyword evidence="4" id="KW-0067">ATP-binding</keyword>
<dbReference type="GO" id="GO:0005524">
    <property type="term" value="F:ATP binding"/>
    <property type="evidence" value="ECO:0007669"/>
    <property type="project" value="UniProtKB-KW"/>
</dbReference>
<sequence length="692" mass="76819">MTLSLLRHNLTVTGPDERLVAKGIPSRKRLLDADPLSVGRVTVTPSTRKRHKLHSSAYTPILSDTDNLATALVPESTPLSSALPLTPSLEITQPQLPDAESKHTTPNSPSPSRSPSPEQMRASFLRNAVRVPGKRRFRRRSSPSYFPPTITITVPEQHEDDEEYVLHPTDAYHLQPLYSDSRYYGHSPGVELSAEHRTASDHEELFLSGTPSTLSGKQSNLPTIATAPPKVPSFSPSPRVEYRNLGNFGPTSLEVGQNTREANVSTLTSAGDESQKDEAIVDALLDVYRREPGPWHVLDVTTDKLAKQIVTALSKSDEQLSDVTAKQAQSTLDFLQDLLDIQGLPLSYKHTFLKTSLKLSRMYDCVPRCIVLRGFKKRGDYPFALGQFGEVWRGEVGGTEVAVKQARIFTSDNDIKEVLRKIRREAIIWGQCDHPNVLPFYGIYHDSAPSTYCLVSPFMVNGSLRQYLSNIANPGRHRLGLDITVGMDYLHKMSIVHGDLKGDNILISDDHRAVIADFGISFVMGATTFGTSSSSRKGGTVRWQAPEVLNGNPNSFSADVYSLACVYFEVFDGSMPWSDLTDGAVIMRVYFHKKHLPCPRYLSETDLWWVLMVQCWAHEPSDRPTLQYLMESLHATDDALTSVTKWDKSILTRLRDPLVQGKLVIPSGLPSFLNVEGVSYLSDPDPISIVGL</sequence>
<evidence type="ECO:0000259" key="6">
    <source>
        <dbReference type="PROSITE" id="PS50011"/>
    </source>
</evidence>
<dbReference type="OMA" id="DCVPRCI"/>
<feature type="compositionally biased region" description="Basic residues" evidence="5">
    <location>
        <begin position="132"/>
        <end position="141"/>
    </location>
</feature>
<evidence type="ECO:0000313" key="7">
    <source>
        <dbReference type="EMBL" id="SJL06570.1"/>
    </source>
</evidence>
<dbReference type="InterPro" id="IPR051681">
    <property type="entry name" value="Ser/Thr_Kinases-Pseudokinases"/>
</dbReference>
<dbReference type="Pfam" id="PF07714">
    <property type="entry name" value="PK_Tyr_Ser-Thr"/>
    <property type="match status" value="1"/>
</dbReference>
<dbReference type="PROSITE" id="PS00108">
    <property type="entry name" value="PROTEIN_KINASE_ST"/>
    <property type="match status" value="1"/>
</dbReference>
<dbReference type="OrthoDB" id="26722at2759"/>
<feature type="region of interest" description="Disordered" evidence="5">
    <location>
        <begin position="96"/>
        <end position="150"/>
    </location>
</feature>
<dbReference type="InterPro" id="IPR000719">
    <property type="entry name" value="Prot_kinase_dom"/>
</dbReference>
<evidence type="ECO:0000256" key="4">
    <source>
        <dbReference type="ARBA" id="ARBA00022840"/>
    </source>
</evidence>
<dbReference type="PANTHER" id="PTHR44329">
    <property type="entry name" value="SERINE/THREONINE-PROTEIN KINASE TNNI3K-RELATED"/>
    <property type="match status" value="1"/>
</dbReference>